<organism evidence="2 3">
    <name type="scientific">Panicum virgatum</name>
    <name type="common">Blackwell switchgrass</name>
    <dbReference type="NCBI Taxonomy" id="38727"/>
    <lineage>
        <taxon>Eukaryota</taxon>
        <taxon>Viridiplantae</taxon>
        <taxon>Streptophyta</taxon>
        <taxon>Embryophyta</taxon>
        <taxon>Tracheophyta</taxon>
        <taxon>Spermatophyta</taxon>
        <taxon>Magnoliopsida</taxon>
        <taxon>Liliopsida</taxon>
        <taxon>Poales</taxon>
        <taxon>Poaceae</taxon>
        <taxon>PACMAD clade</taxon>
        <taxon>Panicoideae</taxon>
        <taxon>Panicodae</taxon>
        <taxon>Paniceae</taxon>
        <taxon>Panicinae</taxon>
        <taxon>Panicum</taxon>
        <taxon>Panicum sect. Hiantes</taxon>
    </lineage>
</organism>
<evidence type="ECO:0000313" key="3">
    <source>
        <dbReference type="Proteomes" id="UP000823388"/>
    </source>
</evidence>
<dbReference type="EMBL" id="CM029050">
    <property type="protein sequence ID" value="KAG2566013.1"/>
    <property type="molecule type" value="Genomic_DNA"/>
</dbReference>
<feature type="compositionally biased region" description="Basic and acidic residues" evidence="1">
    <location>
        <begin position="66"/>
        <end position="76"/>
    </location>
</feature>
<comment type="caution">
    <text evidence="2">The sequence shown here is derived from an EMBL/GenBank/DDBJ whole genome shotgun (WGS) entry which is preliminary data.</text>
</comment>
<feature type="region of interest" description="Disordered" evidence="1">
    <location>
        <begin position="33"/>
        <end position="76"/>
    </location>
</feature>
<name>A0A8T0PVI9_PANVG</name>
<dbReference type="Proteomes" id="UP000823388">
    <property type="component" value="Chromosome 7N"/>
</dbReference>
<evidence type="ECO:0000313" key="2">
    <source>
        <dbReference type="EMBL" id="KAG2566013.1"/>
    </source>
</evidence>
<protein>
    <submittedName>
        <fullName evidence="2">Uncharacterized protein</fullName>
    </submittedName>
</protein>
<sequence>MAGAAFLRSVASKIARAPPRLLVQEGLQLHDLLPAGTRPALPSVPRSSNRMWSSSTSHASNSTPNNRDKGQGPRRM</sequence>
<accession>A0A8T0PVI9</accession>
<keyword evidence="3" id="KW-1185">Reference proteome</keyword>
<feature type="compositionally biased region" description="Low complexity" evidence="1">
    <location>
        <begin position="43"/>
        <end position="65"/>
    </location>
</feature>
<dbReference type="AlphaFoldDB" id="A0A8T0PVI9"/>
<proteinExistence type="predicted"/>
<evidence type="ECO:0000256" key="1">
    <source>
        <dbReference type="SAM" id="MobiDB-lite"/>
    </source>
</evidence>
<reference evidence="2" key="1">
    <citation type="submission" date="2020-05" db="EMBL/GenBank/DDBJ databases">
        <title>WGS assembly of Panicum virgatum.</title>
        <authorList>
            <person name="Lovell J.T."/>
            <person name="Jenkins J."/>
            <person name="Shu S."/>
            <person name="Juenger T.E."/>
            <person name="Schmutz J."/>
        </authorList>
    </citation>
    <scope>NUCLEOTIDE SEQUENCE</scope>
    <source>
        <strain evidence="2">AP13</strain>
    </source>
</reference>
<gene>
    <name evidence="2" type="ORF">PVAP13_7NG130934</name>
</gene>